<evidence type="ECO:0000313" key="3">
    <source>
        <dbReference type="Proteomes" id="UP000663829"/>
    </source>
</evidence>
<protein>
    <submittedName>
        <fullName evidence="1">Uncharacterized protein</fullName>
    </submittedName>
</protein>
<evidence type="ECO:0000313" key="2">
    <source>
        <dbReference type="EMBL" id="CAF3802903.1"/>
    </source>
</evidence>
<organism evidence="1 3">
    <name type="scientific">Didymodactylos carnosus</name>
    <dbReference type="NCBI Taxonomy" id="1234261"/>
    <lineage>
        <taxon>Eukaryota</taxon>
        <taxon>Metazoa</taxon>
        <taxon>Spiralia</taxon>
        <taxon>Gnathifera</taxon>
        <taxon>Rotifera</taxon>
        <taxon>Eurotatoria</taxon>
        <taxon>Bdelloidea</taxon>
        <taxon>Philodinida</taxon>
        <taxon>Philodinidae</taxon>
        <taxon>Didymodactylos</taxon>
    </lineage>
</organism>
<reference evidence="1" key="1">
    <citation type="submission" date="2021-02" db="EMBL/GenBank/DDBJ databases">
        <authorList>
            <person name="Nowell W R."/>
        </authorList>
    </citation>
    <scope>NUCLEOTIDE SEQUENCE</scope>
</reference>
<dbReference type="EMBL" id="CAJNOQ010003840">
    <property type="protein sequence ID" value="CAF1032151.1"/>
    <property type="molecule type" value="Genomic_DNA"/>
</dbReference>
<name>A0A814J3U2_9BILA</name>
<dbReference type="OrthoDB" id="10486043at2759"/>
<dbReference type="Proteomes" id="UP000681722">
    <property type="component" value="Unassembled WGS sequence"/>
</dbReference>
<evidence type="ECO:0000313" key="1">
    <source>
        <dbReference type="EMBL" id="CAF1032151.1"/>
    </source>
</evidence>
<keyword evidence="3" id="KW-1185">Reference proteome</keyword>
<comment type="caution">
    <text evidence="1">The sequence shown here is derived from an EMBL/GenBank/DDBJ whole genome shotgun (WGS) entry which is preliminary data.</text>
</comment>
<dbReference type="Proteomes" id="UP000663829">
    <property type="component" value="Unassembled WGS sequence"/>
</dbReference>
<dbReference type="AlphaFoldDB" id="A0A814J3U2"/>
<gene>
    <name evidence="1" type="ORF">GPM918_LOCUS15334</name>
    <name evidence="2" type="ORF">SRO942_LOCUS15334</name>
</gene>
<sequence length="259" mass="29862">MFLYLMMKIYCNKNLSDLDLPMKSGGNQLLLTSGIVGYHVGPLSGNFAHYIIEPMETDDMKHFVDKWFQAVHTQLLQLLTIKIHNPNNIGFGELSSNPFLLSVICDLSFHMHGETLPTQRIRLYQEAINSMMNLWQNKLNSTIDASKLNWILCNLATHIHQYSASSLIKEYDLKRSCIHALITYDSQCKTLQTKALENEANEFIHMIREDVGILAARGKFVYGFLHLTFQEYFTCLHMINLQRSKLKIKNDPMKVADLF</sequence>
<proteinExistence type="predicted"/>
<accession>A0A814J3U2</accession>
<dbReference type="EMBL" id="CAJOBC010003840">
    <property type="protein sequence ID" value="CAF3802903.1"/>
    <property type="molecule type" value="Genomic_DNA"/>
</dbReference>